<keyword evidence="1" id="KW-0732">Signal</keyword>
<evidence type="ECO:0000256" key="1">
    <source>
        <dbReference type="SAM" id="SignalP"/>
    </source>
</evidence>
<organism evidence="2 3">
    <name type="scientific">Actinomadura fulvescens</name>
    <dbReference type="NCBI Taxonomy" id="46160"/>
    <lineage>
        <taxon>Bacteria</taxon>
        <taxon>Bacillati</taxon>
        <taxon>Actinomycetota</taxon>
        <taxon>Actinomycetes</taxon>
        <taxon>Streptosporangiales</taxon>
        <taxon>Thermomonosporaceae</taxon>
        <taxon>Actinomadura</taxon>
    </lineage>
</organism>
<dbReference type="PANTHER" id="PTHR37946:SF1">
    <property type="entry name" value="SLL1969 PROTEIN"/>
    <property type="match status" value="1"/>
</dbReference>
<dbReference type="SUPFAM" id="SSF53474">
    <property type="entry name" value="alpha/beta-Hydrolases"/>
    <property type="match status" value="1"/>
</dbReference>
<evidence type="ECO:0000313" key="2">
    <source>
        <dbReference type="EMBL" id="GAA2629357.1"/>
    </source>
</evidence>
<proteinExistence type="predicted"/>
<gene>
    <name evidence="2" type="ORF">GCM10010411_78650</name>
</gene>
<sequence length="229" mass="24079">MGGLGTAALLVSGIAVASEAASHNPVLVVGGIRADQSTLDKMVSALEERGFRASAMQLAGNPSGTASIPASARLVADKLDKIRKETGADRVDVIGHSMGGLALRHYLKSLGGHPHVRTYISIGTPHQGDWLGLLCAPTSQGCRDLLPSSPFIKRLNARPPIPTGIRAFHLYSDQGTGEKNPLPGATNLRIQQFCPGRKVEHPAELVDGAVQELVASILRHRPPATTCPT</sequence>
<dbReference type="EMBL" id="BAAATD010000014">
    <property type="protein sequence ID" value="GAA2629357.1"/>
    <property type="molecule type" value="Genomic_DNA"/>
</dbReference>
<dbReference type="InterPro" id="IPR029058">
    <property type="entry name" value="AB_hydrolase_fold"/>
</dbReference>
<accession>A0ABP6CVY8</accession>
<dbReference type="Proteomes" id="UP001501509">
    <property type="component" value="Unassembled WGS sequence"/>
</dbReference>
<keyword evidence="3" id="KW-1185">Reference proteome</keyword>
<name>A0ABP6CVY8_9ACTN</name>
<dbReference type="Pfam" id="PF02089">
    <property type="entry name" value="Palm_thioest"/>
    <property type="match status" value="1"/>
</dbReference>
<evidence type="ECO:0000313" key="3">
    <source>
        <dbReference type="Proteomes" id="UP001501509"/>
    </source>
</evidence>
<protein>
    <submittedName>
        <fullName evidence="2">Triacylglycerol lipase</fullName>
    </submittedName>
</protein>
<dbReference type="PANTHER" id="PTHR37946">
    <property type="entry name" value="SLL1969 PROTEIN"/>
    <property type="match status" value="1"/>
</dbReference>
<dbReference type="Gene3D" id="3.40.50.1820">
    <property type="entry name" value="alpha/beta hydrolase"/>
    <property type="match status" value="1"/>
</dbReference>
<dbReference type="RefSeq" id="WP_344547586.1">
    <property type="nucleotide sequence ID" value="NZ_BAAATD010000014.1"/>
</dbReference>
<feature type="chain" id="PRO_5046851418" evidence="1">
    <location>
        <begin position="18"/>
        <end position="229"/>
    </location>
</feature>
<feature type="signal peptide" evidence="1">
    <location>
        <begin position="1"/>
        <end position="17"/>
    </location>
</feature>
<comment type="caution">
    <text evidence="2">The sequence shown here is derived from an EMBL/GenBank/DDBJ whole genome shotgun (WGS) entry which is preliminary data.</text>
</comment>
<reference evidence="3" key="1">
    <citation type="journal article" date="2019" name="Int. J. Syst. Evol. Microbiol.">
        <title>The Global Catalogue of Microorganisms (GCM) 10K type strain sequencing project: providing services to taxonomists for standard genome sequencing and annotation.</title>
        <authorList>
            <consortium name="The Broad Institute Genomics Platform"/>
            <consortium name="The Broad Institute Genome Sequencing Center for Infectious Disease"/>
            <person name="Wu L."/>
            <person name="Ma J."/>
        </authorList>
    </citation>
    <scope>NUCLEOTIDE SEQUENCE [LARGE SCALE GENOMIC DNA]</scope>
    <source>
        <strain evidence="3">JCM 6833</strain>
    </source>
</reference>